<evidence type="ECO:0000256" key="2">
    <source>
        <dbReference type="ARBA" id="ARBA00006739"/>
    </source>
</evidence>
<dbReference type="SUPFAM" id="SSF53448">
    <property type="entry name" value="Nucleotide-diphospho-sugar transferases"/>
    <property type="match status" value="1"/>
</dbReference>
<dbReference type="PANTHER" id="PTHR43179">
    <property type="entry name" value="RHAMNOSYLTRANSFERASE WBBL"/>
    <property type="match status" value="1"/>
</dbReference>
<evidence type="ECO:0000256" key="1">
    <source>
        <dbReference type="ARBA" id="ARBA00004776"/>
    </source>
</evidence>
<proteinExistence type="inferred from homology"/>
<dbReference type="Gene3D" id="3.90.550.10">
    <property type="entry name" value="Spore Coat Polysaccharide Biosynthesis Protein SpsA, Chain A"/>
    <property type="match status" value="1"/>
</dbReference>
<keyword evidence="4" id="KW-0808">Transferase</keyword>
<dbReference type="Proteomes" id="UP001410795">
    <property type="component" value="Unassembled WGS sequence"/>
</dbReference>
<evidence type="ECO:0000256" key="3">
    <source>
        <dbReference type="ARBA" id="ARBA00022676"/>
    </source>
</evidence>
<gene>
    <name evidence="6" type="ORF">GCM10022202_14710</name>
</gene>
<protein>
    <submittedName>
        <fullName evidence="6">Glycosyltransferase family 2 protein</fullName>
    </submittedName>
</protein>
<dbReference type="Pfam" id="PF00535">
    <property type="entry name" value="Glycos_transf_2"/>
    <property type="match status" value="1"/>
</dbReference>
<dbReference type="InterPro" id="IPR029044">
    <property type="entry name" value="Nucleotide-diphossugar_trans"/>
</dbReference>
<sequence length="302" mass="33259">MTTPDAPRRHLIAIATYRRPDDLVRLLDSLRGSVDAAADIVVVDNDADESARAAVEAHPLAPAYVVETEPGIASARNRGLESFTDAHAAVIFVDDDEWVEPAWYETLTAYARESGAGVVQGPVITVLPDATPEWIPRGGFYQRRVEQTGTELPSAATNNTLLTREAWVRAGSPRFDTAFSSTGGSDWDLFWGVRKAGARILYCAEAVVSEDVPSSRLSWQWLRQRYLRNGIVEARVRRKHGDPLALFVLRAVATLGVGATQTALDAVLRRGRHARSLRRVYIPLGKLSGLLGHRIHEYKRVG</sequence>
<evidence type="ECO:0000259" key="5">
    <source>
        <dbReference type="Pfam" id="PF00535"/>
    </source>
</evidence>
<dbReference type="InterPro" id="IPR001173">
    <property type="entry name" value="Glyco_trans_2-like"/>
</dbReference>
<dbReference type="EMBL" id="BAAAYV010000006">
    <property type="protein sequence ID" value="GAA3655618.1"/>
    <property type="molecule type" value="Genomic_DNA"/>
</dbReference>
<evidence type="ECO:0000313" key="6">
    <source>
        <dbReference type="EMBL" id="GAA3655618.1"/>
    </source>
</evidence>
<comment type="similarity">
    <text evidence="2">Belongs to the glycosyltransferase 2 family.</text>
</comment>
<keyword evidence="7" id="KW-1185">Reference proteome</keyword>
<name>A0ABP7BBI0_9MICO</name>
<dbReference type="RefSeq" id="WP_221860323.1">
    <property type="nucleotide sequence ID" value="NZ_BAAAYV010000006.1"/>
</dbReference>
<comment type="pathway">
    <text evidence="1">Cell wall biogenesis; cell wall polysaccharide biosynthesis.</text>
</comment>
<keyword evidence="3" id="KW-0328">Glycosyltransferase</keyword>
<accession>A0ABP7BBI0</accession>
<reference evidence="7" key="1">
    <citation type="journal article" date="2019" name="Int. J. Syst. Evol. Microbiol.">
        <title>The Global Catalogue of Microorganisms (GCM) 10K type strain sequencing project: providing services to taxonomists for standard genome sequencing and annotation.</title>
        <authorList>
            <consortium name="The Broad Institute Genomics Platform"/>
            <consortium name="The Broad Institute Genome Sequencing Center for Infectious Disease"/>
            <person name="Wu L."/>
            <person name="Ma J."/>
        </authorList>
    </citation>
    <scope>NUCLEOTIDE SEQUENCE [LARGE SCALE GENOMIC DNA]</scope>
    <source>
        <strain evidence="7">JCM 16546</strain>
    </source>
</reference>
<dbReference type="PANTHER" id="PTHR43179:SF12">
    <property type="entry name" value="GALACTOFURANOSYLTRANSFERASE GLFT2"/>
    <property type="match status" value="1"/>
</dbReference>
<evidence type="ECO:0000256" key="4">
    <source>
        <dbReference type="ARBA" id="ARBA00022679"/>
    </source>
</evidence>
<feature type="domain" description="Glycosyltransferase 2-like" evidence="5">
    <location>
        <begin position="12"/>
        <end position="165"/>
    </location>
</feature>
<evidence type="ECO:0000313" key="7">
    <source>
        <dbReference type="Proteomes" id="UP001410795"/>
    </source>
</evidence>
<comment type="caution">
    <text evidence="6">The sequence shown here is derived from an EMBL/GenBank/DDBJ whole genome shotgun (WGS) entry which is preliminary data.</text>
</comment>
<organism evidence="6 7">
    <name type="scientific">Microbacterium marinilacus</name>
    <dbReference type="NCBI Taxonomy" id="415209"/>
    <lineage>
        <taxon>Bacteria</taxon>
        <taxon>Bacillati</taxon>
        <taxon>Actinomycetota</taxon>
        <taxon>Actinomycetes</taxon>
        <taxon>Micrococcales</taxon>
        <taxon>Microbacteriaceae</taxon>
        <taxon>Microbacterium</taxon>
    </lineage>
</organism>